<dbReference type="EMBL" id="JTHE02000003">
    <property type="protein sequence ID" value="NEV68514.1"/>
    <property type="molecule type" value="Genomic_DNA"/>
</dbReference>
<comment type="subcellular location">
    <subcellularLocation>
        <location evidence="1">Periplasm</location>
    </subcellularLocation>
</comment>
<dbReference type="PANTHER" id="PTHR30024">
    <property type="entry name" value="ALIPHATIC SULFONATES-BINDING PROTEIN-RELATED"/>
    <property type="match status" value="1"/>
</dbReference>
<keyword evidence="3" id="KW-0732">Signal</keyword>
<sequence>MKRRSLLPVLLAFFCTLFITIGCAQDTSEAPADGDTDTAAEPTELINETPIVMGYSSWAGWWPWAIAEQEGLFEANGVNVELIWFDGYLESMQALASGQLDANCQTLNDTISFAGEAVNGEVAVVVNDNSAGNDKVIVAEEIETVADLVGKSVALEEGVVGDFLLTLALEEAGQSRDDVNIENLETGAAAAAFAAGQADGFAGWVPFWETALTREGSKELTSSADFPGAIPDLLVVTQVLIDEQPEVVQALVNTWFDILTFIDENQERAYEIMADRASVSADEFEKYLEGTRFFTLEENLEAFTPGDSMVHMPYAAEEMANFMVEVGFIPEAPDLEAVLDDQFVTAYAEANA</sequence>
<evidence type="ECO:0000313" key="4">
    <source>
        <dbReference type="EMBL" id="NEV68514.1"/>
    </source>
</evidence>
<dbReference type="Pfam" id="PF13379">
    <property type="entry name" value="NMT1_2"/>
    <property type="match status" value="1"/>
</dbReference>
<organism evidence="4">
    <name type="scientific">Lyngbya confervoides BDU141951</name>
    <dbReference type="NCBI Taxonomy" id="1574623"/>
    <lineage>
        <taxon>Bacteria</taxon>
        <taxon>Bacillati</taxon>
        <taxon>Cyanobacteriota</taxon>
        <taxon>Cyanophyceae</taxon>
        <taxon>Oscillatoriophycideae</taxon>
        <taxon>Oscillatoriales</taxon>
        <taxon>Microcoleaceae</taxon>
        <taxon>Lyngbya</taxon>
    </lineage>
</organism>
<comment type="similarity">
    <text evidence="2">Belongs to the bacterial solute-binding protein SsuA/TauA family.</text>
</comment>
<dbReference type="GO" id="GO:0016020">
    <property type="term" value="C:membrane"/>
    <property type="evidence" value="ECO:0007669"/>
    <property type="project" value="InterPro"/>
</dbReference>
<gene>
    <name evidence="4" type="ORF">QQ91_015475</name>
</gene>
<reference evidence="4" key="3">
    <citation type="submission" date="2020-02" db="EMBL/GenBank/DDBJ databases">
        <authorList>
            <person name="Sarangi A.N."/>
            <person name="Ghosh S."/>
            <person name="Mukherjee M."/>
            <person name="Tripathy S."/>
        </authorList>
    </citation>
    <scope>NUCLEOTIDE SEQUENCE</scope>
    <source>
        <strain evidence="4">BDU141951</strain>
    </source>
</reference>
<comment type="caution">
    <text evidence="4">The sequence shown here is derived from an EMBL/GenBank/DDBJ whole genome shotgun (WGS) entry which is preliminary data.</text>
</comment>
<dbReference type="CDD" id="cd13563">
    <property type="entry name" value="PBP2_SsuA_like_6"/>
    <property type="match status" value="1"/>
</dbReference>
<reference evidence="4" key="2">
    <citation type="journal article" date="2015" name="Genome Announc.">
        <title>Draft Genome Sequence of Filamentous Marine Cyanobacterium Lyngbya confervoides Strain BDU141951.</title>
        <authorList>
            <person name="Chandrababunaidu M.M."/>
            <person name="Sen D."/>
            <person name="Tripathy S."/>
        </authorList>
    </citation>
    <scope>NUCLEOTIDE SEQUENCE</scope>
    <source>
        <strain evidence="4">BDU141951</strain>
    </source>
</reference>
<dbReference type="GO" id="GO:0042626">
    <property type="term" value="F:ATPase-coupled transmembrane transporter activity"/>
    <property type="evidence" value="ECO:0007669"/>
    <property type="project" value="InterPro"/>
</dbReference>
<dbReference type="PROSITE" id="PS51257">
    <property type="entry name" value="PROKAR_LIPOPROTEIN"/>
    <property type="match status" value="1"/>
</dbReference>
<dbReference type="Gene3D" id="3.40.190.10">
    <property type="entry name" value="Periplasmic binding protein-like II"/>
    <property type="match status" value="2"/>
</dbReference>
<proteinExistence type="inferred from homology"/>
<name>A0A0C1Y7V9_9CYAN</name>
<dbReference type="NCBIfam" id="TIGR01728">
    <property type="entry name" value="SsuA_fam"/>
    <property type="match status" value="1"/>
</dbReference>
<dbReference type="PANTHER" id="PTHR30024:SF47">
    <property type="entry name" value="TAURINE-BINDING PERIPLASMIC PROTEIN"/>
    <property type="match status" value="1"/>
</dbReference>
<dbReference type="InterPro" id="IPR010067">
    <property type="entry name" value="ABC_SsuA_sub-bd"/>
</dbReference>
<evidence type="ECO:0000256" key="3">
    <source>
        <dbReference type="ARBA" id="ARBA00022729"/>
    </source>
</evidence>
<dbReference type="AlphaFoldDB" id="A0A0C1Y7V9"/>
<dbReference type="GO" id="GO:0042597">
    <property type="term" value="C:periplasmic space"/>
    <property type="evidence" value="ECO:0007669"/>
    <property type="project" value="UniProtKB-SubCell"/>
</dbReference>
<reference evidence="4" key="1">
    <citation type="submission" date="2014-11" db="EMBL/GenBank/DDBJ databases">
        <authorList>
            <person name="Malar M.C."/>
            <person name="Sen D."/>
            <person name="Tripathy S."/>
        </authorList>
    </citation>
    <scope>NUCLEOTIDE SEQUENCE</scope>
    <source>
        <strain evidence="4">BDU141951</strain>
    </source>
</reference>
<evidence type="ECO:0000256" key="1">
    <source>
        <dbReference type="ARBA" id="ARBA00004418"/>
    </source>
</evidence>
<protein>
    <submittedName>
        <fullName evidence="4">ABC transporter substrate-binding protein</fullName>
    </submittedName>
</protein>
<accession>A0A0C1Y7V9</accession>
<dbReference type="SUPFAM" id="SSF53850">
    <property type="entry name" value="Periplasmic binding protein-like II"/>
    <property type="match status" value="1"/>
</dbReference>
<evidence type="ECO:0000256" key="2">
    <source>
        <dbReference type="ARBA" id="ARBA00010742"/>
    </source>
</evidence>